<dbReference type="InterPro" id="IPR051393">
    <property type="entry name" value="ABC_transporter_permease"/>
</dbReference>
<keyword evidence="6 7" id="KW-0472">Membrane</keyword>
<dbReference type="PANTHER" id="PTHR30193:SF37">
    <property type="entry name" value="INNER MEMBRANE ABC TRANSPORTER PERMEASE PROTEIN YCJO"/>
    <property type="match status" value="1"/>
</dbReference>
<evidence type="ECO:0000256" key="7">
    <source>
        <dbReference type="SAM" id="Phobius"/>
    </source>
</evidence>
<evidence type="ECO:0000313" key="8">
    <source>
        <dbReference type="EMBL" id="EIM73849.1"/>
    </source>
</evidence>
<dbReference type="GO" id="GO:0005886">
    <property type="term" value="C:plasma membrane"/>
    <property type="evidence" value="ECO:0007669"/>
    <property type="project" value="UniProtKB-SubCell"/>
</dbReference>
<sequence>MQARPARSFSILGWLLESRNGLGILFMLPAAVFLLCFLTYPLGLGVWLGFTDARIGREGIFVGLENYIWLFDDPVFWLSVFNTMLYTVVASVLKFVLGLWLALILNQHLPFKTFFRAIILLPGWCRPCFRRWLSGGSTIPSFRSFPMC</sequence>
<evidence type="ECO:0000256" key="6">
    <source>
        <dbReference type="ARBA" id="ARBA00023136"/>
    </source>
</evidence>
<evidence type="ECO:0000313" key="9">
    <source>
        <dbReference type="Proteomes" id="UP000004622"/>
    </source>
</evidence>
<dbReference type="SUPFAM" id="SSF161098">
    <property type="entry name" value="MetI-like"/>
    <property type="match status" value="1"/>
</dbReference>
<accession>I5BW97</accession>
<evidence type="ECO:0000256" key="5">
    <source>
        <dbReference type="ARBA" id="ARBA00022989"/>
    </source>
</evidence>
<feature type="transmembrane region" description="Helical" evidence="7">
    <location>
        <begin position="84"/>
        <end position="106"/>
    </location>
</feature>
<evidence type="ECO:0000256" key="4">
    <source>
        <dbReference type="ARBA" id="ARBA00022692"/>
    </source>
</evidence>
<dbReference type="PANTHER" id="PTHR30193">
    <property type="entry name" value="ABC TRANSPORTER PERMEASE PROTEIN"/>
    <property type="match status" value="1"/>
</dbReference>
<proteinExistence type="predicted"/>
<evidence type="ECO:0000256" key="3">
    <source>
        <dbReference type="ARBA" id="ARBA00022475"/>
    </source>
</evidence>
<dbReference type="Proteomes" id="UP000004622">
    <property type="component" value="Unassembled WGS sequence"/>
</dbReference>
<dbReference type="EMBL" id="AJXZ01000034">
    <property type="protein sequence ID" value="EIM73849.1"/>
    <property type="molecule type" value="Genomic_DNA"/>
</dbReference>
<comment type="subcellular location">
    <subcellularLocation>
        <location evidence="1">Cell membrane</location>
        <topology evidence="1">Multi-pass membrane protein</topology>
    </subcellularLocation>
</comment>
<gene>
    <name evidence="8" type="ORF">A33O_13905</name>
</gene>
<reference evidence="8 9" key="1">
    <citation type="journal article" date="2012" name="J. Bacteriol.">
        <title>Genome Sequence of Nitratireductor aquibiodomus Strain RA22.</title>
        <authorList>
            <person name="Singh A."/>
            <person name="Jangir P.K."/>
            <person name="Kumari C."/>
            <person name="Sharma R."/>
        </authorList>
    </citation>
    <scope>NUCLEOTIDE SEQUENCE [LARGE SCALE GENOMIC DNA]</scope>
    <source>
        <strain evidence="8 9">RA22</strain>
    </source>
</reference>
<dbReference type="AlphaFoldDB" id="I5BW97"/>
<name>I5BW97_9HYPH</name>
<keyword evidence="2" id="KW-0813">Transport</keyword>
<protein>
    <submittedName>
        <fullName evidence="8">Putative permease component of ABC transporter</fullName>
    </submittedName>
</protein>
<evidence type="ECO:0000256" key="2">
    <source>
        <dbReference type="ARBA" id="ARBA00022448"/>
    </source>
</evidence>
<evidence type="ECO:0000256" key="1">
    <source>
        <dbReference type="ARBA" id="ARBA00004651"/>
    </source>
</evidence>
<feature type="transmembrane region" description="Helical" evidence="7">
    <location>
        <begin position="21"/>
        <end position="40"/>
    </location>
</feature>
<comment type="caution">
    <text evidence="8">The sequence shown here is derived from an EMBL/GenBank/DDBJ whole genome shotgun (WGS) entry which is preliminary data.</text>
</comment>
<dbReference type="Gene3D" id="1.10.3720.10">
    <property type="entry name" value="MetI-like"/>
    <property type="match status" value="1"/>
</dbReference>
<organism evidence="8 9">
    <name type="scientific">Nitratireductor aquibiodomus RA22</name>
    <dbReference type="NCBI Taxonomy" id="1189611"/>
    <lineage>
        <taxon>Bacteria</taxon>
        <taxon>Pseudomonadati</taxon>
        <taxon>Pseudomonadota</taxon>
        <taxon>Alphaproteobacteria</taxon>
        <taxon>Hyphomicrobiales</taxon>
        <taxon>Phyllobacteriaceae</taxon>
        <taxon>Nitratireductor</taxon>
    </lineage>
</organism>
<dbReference type="InterPro" id="IPR035906">
    <property type="entry name" value="MetI-like_sf"/>
</dbReference>
<keyword evidence="3" id="KW-1003">Cell membrane</keyword>
<keyword evidence="4 7" id="KW-0812">Transmembrane</keyword>
<dbReference type="PATRIC" id="fig|1189611.3.peg.2818"/>
<keyword evidence="5 7" id="KW-1133">Transmembrane helix</keyword>